<dbReference type="OMA" id="ASHCCAK"/>
<dbReference type="FunFam" id="1.10.510.10:FF:000095">
    <property type="entry name" value="protein STRUBBELIG-RECEPTOR FAMILY 8"/>
    <property type="match status" value="1"/>
</dbReference>
<dbReference type="SMART" id="SM00220">
    <property type="entry name" value="S_TKc"/>
    <property type="match status" value="1"/>
</dbReference>
<feature type="domain" description="Protein kinase" evidence="20">
    <location>
        <begin position="256"/>
        <end position="543"/>
    </location>
</feature>
<dbReference type="GO" id="GO:0005524">
    <property type="term" value="F:ATP binding"/>
    <property type="evidence" value="ECO:0007669"/>
    <property type="project" value="UniProtKB-KW"/>
</dbReference>
<evidence type="ECO:0000256" key="6">
    <source>
        <dbReference type="ARBA" id="ARBA00022679"/>
    </source>
</evidence>
<keyword evidence="9" id="KW-0677">Repeat</keyword>
<evidence type="ECO:0000256" key="1">
    <source>
        <dbReference type="ARBA" id="ARBA00004479"/>
    </source>
</evidence>
<evidence type="ECO:0000256" key="12">
    <source>
        <dbReference type="ARBA" id="ARBA00022840"/>
    </source>
</evidence>
<keyword evidence="16" id="KW-0325">Glycoprotein</keyword>
<evidence type="ECO:0000313" key="21">
    <source>
        <dbReference type="EMBL" id="ESQ34567.1"/>
    </source>
</evidence>
<feature type="non-terminal residue" evidence="21">
    <location>
        <position position="1"/>
    </location>
</feature>
<evidence type="ECO:0000256" key="17">
    <source>
        <dbReference type="ARBA" id="ARBA00047899"/>
    </source>
</evidence>
<evidence type="ECO:0000256" key="15">
    <source>
        <dbReference type="ARBA" id="ARBA00023170"/>
    </source>
</evidence>
<name>V4KX07_EUTSA</name>
<keyword evidence="22" id="KW-1185">Reference proteome</keyword>
<dbReference type="SUPFAM" id="SSF52058">
    <property type="entry name" value="L domain-like"/>
    <property type="match status" value="1"/>
</dbReference>
<dbReference type="EC" id="2.7.11.1" evidence="2"/>
<organism evidence="21 22">
    <name type="scientific">Eutrema salsugineum</name>
    <name type="common">Saltwater cress</name>
    <name type="synonym">Sisymbrium salsugineum</name>
    <dbReference type="NCBI Taxonomy" id="72664"/>
    <lineage>
        <taxon>Eukaryota</taxon>
        <taxon>Viridiplantae</taxon>
        <taxon>Streptophyta</taxon>
        <taxon>Embryophyta</taxon>
        <taxon>Tracheophyta</taxon>
        <taxon>Spermatophyta</taxon>
        <taxon>Magnoliopsida</taxon>
        <taxon>eudicotyledons</taxon>
        <taxon>Gunneridae</taxon>
        <taxon>Pentapetalae</taxon>
        <taxon>rosids</taxon>
        <taxon>malvids</taxon>
        <taxon>Brassicales</taxon>
        <taxon>Brassicaceae</taxon>
        <taxon>Eutremeae</taxon>
        <taxon>Eutrema</taxon>
    </lineage>
</organism>
<dbReference type="CDD" id="cd14066">
    <property type="entry name" value="STKc_IRAK"/>
    <property type="match status" value="1"/>
</dbReference>
<keyword evidence="4" id="KW-0597">Phosphoprotein</keyword>
<dbReference type="PROSITE" id="PS51450">
    <property type="entry name" value="LRR"/>
    <property type="match status" value="1"/>
</dbReference>
<dbReference type="InterPro" id="IPR001611">
    <property type="entry name" value="Leu-rich_rpt"/>
</dbReference>
<dbReference type="AlphaFoldDB" id="V4KX07"/>
<evidence type="ECO:0000256" key="10">
    <source>
        <dbReference type="ARBA" id="ARBA00022741"/>
    </source>
</evidence>
<keyword evidence="15" id="KW-0675">Receptor</keyword>
<evidence type="ECO:0000256" key="5">
    <source>
        <dbReference type="ARBA" id="ARBA00022614"/>
    </source>
</evidence>
<dbReference type="FunFam" id="3.80.10.10:FF:000129">
    <property type="entry name" value="Leucine-rich repeat receptor-like kinase"/>
    <property type="match status" value="1"/>
</dbReference>
<dbReference type="eggNOG" id="ENOG502QPQ4">
    <property type="taxonomic scope" value="Eukaryota"/>
</dbReference>
<dbReference type="InterPro" id="IPR001245">
    <property type="entry name" value="Ser-Thr/Tyr_kinase_cat_dom"/>
</dbReference>
<dbReference type="PANTHER" id="PTHR47986">
    <property type="entry name" value="OSJNBA0070M12.3 PROTEIN"/>
    <property type="match status" value="1"/>
</dbReference>
<dbReference type="PROSITE" id="PS50011">
    <property type="entry name" value="PROTEIN_KINASE_DOM"/>
    <property type="match status" value="1"/>
</dbReference>
<dbReference type="InterPro" id="IPR000719">
    <property type="entry name" value="Prot_kinase_dom"/>
</dbReference>
<keyword evidence="8" id="KW-0732">Signal</keyword>
<dbReference type="InterPro" id="IPR052422">
    <property type="entry name" value="Auxin_Ser/Thr_Kinase"/>
</dbReference>
<dbReference type="SUPFAM" id="SSF56112">
    <property type="entry name" value="Protein kinase-like (PK-like)"/>
    <property type="match status" value="1"/>
</dbReference>
<evidence type="ECO:0000256" key="18">
    <source>
        <dbReference type="ARBA" id="ARBA00048679"/>
    </source>
</evidence>
<dbReference type="InterPro" id="IPR011009">
    <property type="entry name" value="Kinase-like_dom_sf"/>
</dbReference>
<evidence type="ECO:0000256" key="16">
    <source>
        <dbReference type="ARBA" id="ARBA00023180"/>
    </source>
</evidence>
<evidence type="ECO:0000256" key="2">
    <source>
        <dbReference type="ARBA" id="ARBA00012513"/>
    </source>
</evidence>
<evidence type="ECO:0000256" key="11">
    <source>
        <dbReference type="ARBA" id="ARBA00022777"/>
    </source>
</evidence>
<keyword evidence="7 19" id="KW-0812">Transmembrane</keyword>
<dbReference type="KEGG" id="eus:EUTSA_v10009550mg"/>
<dbReference type="Proteomes" id="UP000030689">
    <property type="component" value="Unassembled WGS sequence"/>
</dbReference>
<keyword evidence="5" id="KW-0433">Leucine-rich repeat</keyword>
<comment type="catalytic activity">
    <reaction evidence="17">
        <text>L-threonyl-[protein] + ATP = O-phospho-L-threonyl-[protein] + ADP + H(+)</text>
        <dbReference type="Rhea" id="RHEA:46608"/>
        <dbReference type="Rhea" id="RHEA-COMP:11060"/>
        <dbReference type="Rhea" id="RHEA-COMP:11605"/>
        <dbReference type="ChEBI" id="CHEBI:15378"/>
        <dbReference type="ChEBI" id="CHEBI:30013"/>
        <dbReference type="ChEBI" id="CHEBI:30616"/>
        <dbReference type="ChEBI" id="CHEBI:61977"/>
        <dbReference type="ChEBI" id="CHEBI:456216"/>
        <dbReference type="EC" id="2.7.11.1"/>
    </reaction>
</comment>
<keyword evidence="13 19" id="KW-1133">Transmembrane helix</keyword>
<evidence type="ECO:0000259" key="20">
    <source>
        <dbReference type="PROSITE" id="PS50011"/>
    </source>
</evidence>
<dbReference type="InterPro" id="IPR032675">
    <property type="entry name" value="LRR_dom_sf"/>
</dbReference>
<evidence type="ECO:0000256" key="3">
    <source>
        <dbReference type="ARBA" id="ARBA00022527"/>
    </source>
</evidence>
<accession>V4KX07</accession>
<dbReference type="Gene3D" id="3.80.10.10">
    <property type="entry name" value="Ribonuclease Inhibitor"/>
    <property type="match status" value="1"/>
</dbReference>
<keyword evidence="10" id="KW-0547">Nucleotide-binding</keyword>
<dbReference type="Pfam" id="PF07714">
    <property type="entry name" value="PK_Tyr_Ser-Thr"/>
    <property type="match status" value="1"/>
</dbReference>
<keyword evidence="14 19" id="KW-0472">Membrane</keyword>
<dbReference type="FunFam" id="3.30.200.20:FF:000309">
    <property type="entry name" value="Leucine-rich repeat receptor protein kinase MSP1"/>
    <property type="match status" value="1"/>
</dbReference>
<protein>
    <recommendedName>
        <fullName evidence="2">non-specific serine/threonine protein kinase</fullName>
        <ecNumber evidence="2">2.7.11.1</ecNumber>
    </recommendedName>
</protein>
<dbReference type="Pfam" id="PF13855">
    <property type="entry name" value="LRR_8"/>
    <property type="match status" value="1"/>
</dbReference>
<dbReference type="GO" id="GO:0004674">
    <property type="term" value="F:protein serine/threonine kinase activity"/>
    <property type="evidence" value="ECO:0007669"/>
    <property type="project" value="UniProtKB-KW"/>
</dbReference>
<dbReference type="STRING" id="72664.V4KX07"/>
<keyword evidence="11" id="KW-0418">Kinase</keyword>
<evidence type="ECO:0000256" key="8">
    <source>
        <dbReference type="ARBA" id="ARBA00022729"/>
    </source>
</evidence>
<keyword evidence="3" id="KW-0723">Serine/threonine-protein kinase</keyword>
<evidence type="ECO:0000256" key="13">
    <source>
        <dbReference type="ARBA" id="ARBA00022989"/>
    </source>
</evidence>
<dbReference type="PRINTS" id="PR00019">
    <property type="entry name" value="LEURICHRPT"/>
</dbReference>
<gene>
    <name evidence="21" type="ORF">EUTSA_v10009550mg</name>
</gene>
<evidence type="ECO:0000313" key="22">
    <source>
        <dbReference type="Proteomes" id="UP000030689"/>
    </source>
</evidence>
<sequence>LCCPNGHGLYDEKLTLLLLKSPTLSLVEDEKIGFHVLSALFRGLCGGTFKGTCDPRVTLLSIAREYGFPPVFAHSWKGDDPCQNWYGISCLEGNITSITFISMNLTGNISRRFADLTSLKVLDLSHNHLTGTIPMELFTLKNLEILDVSYNQLHGKVPQIWNIVIDTVGNPQMDVSWNTRNKKISVVEGLLIGAVVVCLVIIGGIGIALYLAVRKNQSNRLTEPIETQQSGVDIEIMETENNVISYQILRDATDDFGDHNIIGRGGFRTVYKGKMRDGIEIAVKRMDQSSIGGKGIDEFEAEVSVLTKVNHRNLVGLHGYCLQGNERLLVYHYMRQGTLSRHLFDWEDEGLKQLDWTTRLTIALDVARGLEYLHTLARQNQSYIHRDLKPTNILLGDNMRAKVSDFGLVRLTEEGKESFRTKSVGTHGYISPEYALTGRVTRKADVYSFGVILMELITGQKALDEKRSEDNLHISIWFRKMLVDKDSSSKLIDMTIEVKEETRGSINEVAELASHCCAKEPEQRPEMSHIVSVLTSLTEQKWIPSELEEDKDGDDTTFPELVSTWKELLAGSSSSITVVE</sequence>
<evidence type="ECO:0000256" key="7">
    <source>
        <dbReference type="ARBA" id="ARBA00022692"/>
    </source>
</evidence>
<feature type="transmembrane region" description="Helical" evidence="19">
    <location>
        <begin position="190"/>
        <end position="213"/>
    </location>
</feature>
<dbReference type="InterPro" id="IPR008271">
    <property type="entry name" value="Ser/Thr_kinase_AS"/>
</dbReference>
<dbReference type="Gene3D" id="1.10.510.10">
    <property type="entry name" value="Transferase(Phosphotransferase) domain 1"/>
    <property type="match status" value="1"/>
</dbReference>
<dbReference type="PANTHER" id="PTHR47986:SF1">
    <property type="entry name" value="OS04G0685900 PROTEIN"/>
    <property type="match status" value="1"/>
</dbReference>
<proteinExistence type="predicted"/>
<dbReference type="GO" id="GO:0016020">
    <property type="term" value="C:membrane"/>
    <property type="evidence" value="ECO:0007669"/>
    <property type="project" value="UniProtKB-SubCell"/>
</dbReference>
<comment type="subcellular location">
    <subcellularLocation>
        <location evidence="1">Membrane</location>
        <topology evidence="1">Single-pass type I membrane protein</topology>
    </subcellularLocation>
</comment>
<reference evidence="21 22" key="1">
    <citation type="journal article" date="2013" name="Front. Plant Sci.">
        <title>The Reference Genome of the Halophytic Plant Eutrema salsugineum.</title>
        <authorList>
            <person name="Yang R."/>
            <person name="Jarvis D.E."/>
            <person name="Chen H."/>
            <person name="Beilstein M.A."/>
            <person name="Grimwood J."/>
            <person name="Jenkins J."/>
            <person name="Shu S."/>
            <person name="Prochnik S."/>
            <person name="Xin M."/>
            <person name="Ma C."/>
            <person name="Schmutz J."/>
            <person name="Wing R.A."/>
            <person name="Mitchell-Olds T."/>
            <person name="Schumaker K.S."/>
            <person name="Wang X."/>
        </authorList>
    </citation>
    <scope>NUCLEOTIDE SEQUENCE [LARGE SCALE GENOMIC DNA]</scope>
</reference>
<comment type="catalytic activity">
    <reaction evidence="18">
        <text>L-seryl-[protein] + ATP = O-phospho-L-seryl-[protein] + ADP + H(+)</text>
        <dbReference type="Rhea" id="RHEA:17989"/>
        <dbReference type="Rhea" id="RHEA-COMP:9863"/>
        <dbReference type="Rhea" id="RHEA-COMP:11604"/>
        <dbReference type="ChEBI" id="CHEBI:15378"/>
        <dbReference type="ChEBI" id="CHEBI:29999"/>
        <dbReference type="ChEBI" id="CHEBI:30616"/>
        <dbReference type="ChEBI" id="CHEBI:83421"/>
        <dbReference type="ChEBI" id="CHEBI:456216"/>
        <dbReference type="EC" id="2.7.11.1"/>
    </reaction>
</comment>
<dbReference type="PROSITE" id="PS00108">
    <property type="entry name" value="PROTEIN_KINASE_ST"/>
    <property type="match status" value="1"/>
</dbReference>
<keyword evidence="12" id="KW-0067">ATP-binding</keyword>
<evidence type="ECO:0000256" key="9">
    <source>
        <dbReference type="ARBA" id="ARBA00022737"/>
    </source>
</evidence>
<dbReference type="EMBL" id="KI517683">
    <property type="protein sequence ID" value="ESQ34567.1"/>
    <property type="molecule type" value="Genomic_DNA"/>
</dbReference>
<dbReference type="Gene3D" id="3.30.200.20">
    <property type="entry name" value="Phosphorylase Kinase, domain 1"/>
    <property type="match status" value="1"/>
</dbReference>
<keyword evidence="6" id="KW-0808">Transferase</keyword>
<evidence type="ECO:0000256" key="4">
    <source>
        <dbReference type="ARBA" id="ARBA00022553"/>
    </source>
</evidence>
<evidence type="ECO:0000256" key="14">
    <source>
        <dbReference type="ARBA" id="ARBA00023136"/>
    </source>
</evidence>
<evidence type="ECO:0000256" key="19">
    <source>
        <dbReference type="SAM" id="Phobius"/>
    </source>
</evidence>